<dbReference type="EMBL" id="JAKLMC020000010">
    <property type="protein sequence ID" value="KAK5953897.1"/>
    <property type="molecule type" value="Genomic_DNA"/>
</dbReference>
<feature type="region of interest" description="Disordered" evidence="5">
    <location>
        <begin position="208"/>
        <end position="280"/>
    </location>
</feature>
<feature type="compositionally biased region" description="Polar residues" evidence="5">
    <location>
        <begin position="244"/>
        <end position="260"/>
    </location>
</feature>
<proteinExistence type="predicted"/>
<dbReference type="Proteomes" id="UP001316803">
    <property type="component" value="Unassembled WGS sequence"/>
</dbReference>
<keyword evidence="3 6" id="KW-1133">Transmembrane helix</keyword>
<reference evidence="7 8" key="1">
    <citation type="submission" date="2022-12" db="EMBL/GenBank/DDBJ databases">
        <title>Genomic features and morphological characterization of a novel Knufia sp. strain isolated from spacecraft assembly facility.</title>
        <authorList>
            <person name="Teixeira M."/>
            <person name="Chander A.M."/>
            <person name="Stajich J.E."/>
            <person name="Venkateswaran K."/>
        </authorList>
    </citation>
    <scope>NUCLEOTIDE SEQUENCE [LARGE SCALE GENOMIC DNA]</scope>
    <source>
        <strain evidence="7 8">FJI-L2-BK-P2</strain>
    </source>
</reference>
<evidence type="ECO:0000313" key="7">
    <source>
        <dbReference type="EMBL" id="KAK5953897.1"/>
    </source>
</evidence>
<keyword evidence="8" id="KW-1185">Reference proteome</keyword>
<comment type="caution">
    <text evidence="7">The sequence shown here is derived from an EMBL/GenBank/DDBJ whole genome shotgun (WGS) entry which is preliminary data.</text>
</comment>
<keyword evidence="4 6" id="KW-0472">Membrane</keyword>
<dbReference type="PANTHER" id="PTHR15549:SF30">
    <property type="entry name" value="MID2 DOMAIN-CONTAINING PROTEIN"/>
    <property type="match status" value="1"/>
</dbReference>
<evidence type="ECO:0000256" key="3">
    <source>
        <dbReference type="ARBA" id="ARBA00022989"/>
    </source>
</evidence>
<evidence type="ECO:0000256" key="2">
    <source>
        <dbReference type="ARBA" id="ARBA00022692"/>
    </source>
</evidence>
<evidence type="ECO:0000256" key="4">
    <source>
        <dbReference type="ARBA" id="ARBA00023136"/>
    </source>
</evidence>
<feature type="transmembrane region" description="Helical" evidence="6">
    <location>
        <begin position="37"/>
        <end position="59"/>
    </location>
</feature>
<evidence type="ECO:0000313" key="8">
    <source>
        <dbReference type="Proteomes" id="UP001316803"/>
    </source>
</evidence>
<dbReference type="AlphaFoldDB" id="A0AAN8I4C0"/>
<evidence type="ECO:0000256" key="5">
    <source>
        <dbReference type="SAM" id="MobiDB-lite"/>
    </source>
</evidence>
<feature type="compositionally biased region" description="Basic and acidic residues" evidence="5">
    <location>
        <begin position="400"/>
        <end position="411"/>
    </location>
</feature>
<name>A0AAN8I4C0_9EURO</name>
<sequence length="411" mass="43806">MSFVFKTYAAQPAYGLRNIFIGVNIAIDIGTDISIDIGIRFLFLLLLLRVHLEILISLVRNNIKDSYLRLLLSLFLRLLPGNGLLNKQYGQTSQSTQYTVIQTTIPATTVFGTTVVTSTESPTGIAGLQANADDPSSSSSLSTGTKAGIGAGVAVAVIAAAIIGAIYAMRRRRRHNAAIASHDSYAPSLGNSMNFGYAGAVVGKTTSRYTDSEIPSDGHSPPMRESNPLDRYTVPGAGAKRSSLPANSRTSDISSASGSEPTAYRPGPGMPAVAEQRSRSHFVEELPEQNNEYLHPRSNWPAGVGAAAVAPSGDPFQHREGGDTPSLYSNDGDRHRDPSPAHQADRDRERQVSPAALELSGENGMNRSGSGGSAGAQGYRGMDPEVPYHSRGQAQLVKPQEGRKFDPSHNF</sequence>
<keyword evidence="2 6" id="KW-0812">Transmembrane</keyword>
<evidence type="ECO:0000256" key="6">
    <source>
        <dbReference type="SAM" id="Phobius"/>
    </source>
</evidence>
<feature type="compositionally biased region" description="Basic and acidic residues" evidence="5">
    <location>
        <begin position="331"/>
        <end position="351"/>
    </location>
</feature>
<dbReference type="GO" id="GO:0071944">
    <property type="term" value="C:cell periphery"/>
    <property type="evidence" value="ECO:0007669"/>
    <property type="project" value="UniProtKB-ARBA"/>
</dbReference>
<accession>A0AAN8I4C0</accession>
<dbReference type="InterPro" id="IPR051694">
    <property type="entry name" value="Immunoregulatory_rcpt-like"/>
</dbReference>
<gene>
    <name evidence="7" type="ORF">OHC33_005168</name>
</gene>
<dbReference type="PANTHER" id="PTHR15549">
    <property type="entry name" value="PAIRED IMMUNOGLOBULIN-LIKE TYPE 2 RECEPTOR"/>
    <property type="match status" value="1"/>
</dbReference>
<comment type="subcellular location">
    <subcellularLocation>
        <location evidence="1">Membrane</location>
        <topology evidence="1">Single-pass membrane protein</topology>
    </subcellularLocation>
</comment>
<organism evidence="7 8">
    <name type="scientific">Knufia fluminis</name>
    <dbReference type="NCBI Taxonomy" id="191047"/>
    <lineage>
        <taxon>Eukaryota</taxon>
        <taxon>Fungi</taxon>
        <taxon>Dikarya</taxon>
        <taxon>Ascomycota</taxon>
        <taxon>Pezizomycotina</taxon>
        <taxon>Eurotiomycetes</taxon>
        <taxon>Chaetothyriomycetidae</taxon>
        <taxon>Chaetothyriales</taxon>
        <taxon>Trichomeriaceae</taxon>
        <taxon>Knufia</taxon>
    </lineage>
</organism>
<evidence type="ECO:0000256" key="1">
    <source>
        <dbReference type="ARBA" id="ARBA00004167"/>
    </source>
</evidence>
<protein>
    <submittedName>
        <fullName evidence="7">Uncharacterized protein</fullName>
    </submittedName>
</protein>
<dbReference type="GO" id="GO:0016020">
    <property type="term" value="C:membrane"/>
    <property type="evidence" value="ECO:0007669"/>
    <property type="project" value="UniProtKB-SubCell"/>
</dbReference>
<feature type="region of interest" description="Disordered" evidence="5">
    <location>
        <begin position="304"/>
        <end position="411"/>
    </location>
</feature>
<feature type="transmembrane region" description="Helical" evidence="6">
    <location>
        <begin position="147"/>
        <end position="169"/>
    </location>
</feature>